<feature type="region of interest" description="Disordered" evidence="7">
    <location>
        <begin position="377"/>
        <end position="402"/>
    </location>
</feature>
<sequence>MLSSLPKSKDSAAAGSAKSKLQLDFTVYMSSFLPKQQSASTAASSSASSLQGSPVVDKKLQSSALHPREEEDGSVAWVNAAVARLLWDFLTKPCWAEMVSKKIQMKLSKIRLPYFMNELTLTELDMGSASPRILRASTPSMDYRGLWFDLEVSYYGSFLMTLETKMILNRLGKEGESLRFGDIGRDGVRPRAYCLAASDEESSSAGSSDEEDSSDLSNDSAGAEGLVGGHKPSKIMRFVDKIAKSKYFQKATETEFIKKKMEEVSNTPLLLTVEVQELRGTLAVNIPPPPTDRIWFLHRLRQRQFSRTQAAMQDARNVEIKEEKPQDKDAIQRVGGEEATGAIVPLTLEDLLATQPDDLIPQLDPDLSVAGFLTRLAQPPPLSTTNASEDTMNPEQQQEDEEGELLILDPEHPLVKRLQDALNSQFRKNLERLKQEINEKQAIKKAEDTTELGREVFKFQEYLVKIQKKTDDVHESKANADARHRQAQDQLEAAKTECSVTRQQNSQDKANVSKLQAKLDKKLQYLSLTQGVSEDLDSKVNTMKNIRQRAGAEKTQAEEQLLKQDLYVERLTKEVERLTLQVSTYEAQRGVQAEQTQAVKEALVKAEMEMESLLTSRKHQLLQWSNSFMSIRRNDEELHAMQEAVRCVEDQGNLLQREIEMNKREIAAEQEKNDTLAIQLNWSEMDCATSKRLISQKQNDLEALQTQYSTCLRSLRETQQTLAELTKENATYQTEVMDQRKQLEKESSVRLELEDKIMTHIQQQLTHSQAAKYSHHLVSKLNTQEKGKIFQLESMHNDVLSVMLESQKVDVNVNSLTLIQKALDEETNSHNKLLKSLEKDISSMVQLIQQKQTVAGDLQTKIANIVANTGHEDLSPLQIQVQKTQAQIKELADRIKSDQQLWLRQQGALVELSKDLEVNSRMVQKMKTECIVFQQKRIRLESQIQYEERENADVQKNLKMLRRDLEKLNDLLSKNKQLTHALELENSMMTTDFVHKVKEAERESVDLQMKLEAMQEEKERLLNSLMEAEQQILLRERKILILKETRSAVDSEFGQEEIQKMKGEIHRMELQVSQLKKHQEKLMRQSEAAVAKREHVLQRKEALGRSSHRDFAEAELRRSNEALERTIQKTHKEAADCEQLIWDLEKSKEGLSERIVQQKQQLAELCSSGSKQDLELENLQSDKYTKQVYLVALQSRNKRLQEVNEGHYKVSSTSEMVAAAQQRQKERLEAVGTMLSALSEQFPQHKADLLEVSQAVEAYKLTSQQ</sequence>
<keyword evidence="2" id="KW-0813">Transport</keyword>
<evidence type="ECO:0000256" key="2">
    <source>
        <dbReference type="ARBA" id="ARBA00022448"/>
    </source>
</evidence>
<evidence type="ECO:0000256" key="1">
    <source>
        <dbReference type="ARBA" id="ARBA00004370"/>
    </source>
</evidence>
<feature type="domain" description="SMP-LTD" evidence="8">
    <location>
        <begin position="71"/>
        <end position="364"/>
    </location>
</feature>
<feature type="coiled-coil region" evidence="6">
    <location>
        <begin position="423"/>
        <end position="450"/>
    </location>
</feature>
<evidence type="ECO:0000256" key="7">
    <source>
        <dbReference type="SAM" id="MobiDB-lite"/>
    </source>
</evidence>
<reference evidence="9" key="1">
    <citation type="submission" date="2016-05" db="EMBL/GenBank/DDBJ databases">
        <authorList>
            <person name="Lavstsen T."/>
            <person name="Jespersen J.S."/>
        </authorList>
    </citation>
    <scope>NUCLEOTIDE SEQUENCE</scope>
    <source>
        <tissue evidence="9">Brain</tissue>
    </source>
</reference>
<keyword evidence="3" id="KW-0445">Lipid transport</keyword>
<dbReference type="GO" id="GO:0060287">
    <property type="term" value="P:epithelial cilium movement involved in determination of left/right asymmetry"/>
    <property type="evidence" value="ECO:0007669"/>
    <property type="project" value="TreeGrafter"/>
</dbReference>
<evidence type="ECO:0000256" key="3">
    <source>
        <dbReference type="ARBA" id="ARBA00023055"/>
    </source>
</evidence>
<reference evidence="9" key="2">
    <citation type="submission" date="2016-06" db="EMBL/GenBank/DDBJ databases">
        <title>The genome of a short-lived fish provides insights into sex chromosome evolution and the genetic control of aging.</title>
        <authorList>
            <person name="Reichwald K."/>
            <person name="Felder M."/>
            <person name="Petzold A."/>
            <person name="Koch P."/>
            <person name="Groth M."/>
            <person name="Platzer M."/>
        </authorList>
    </citation>
    <scope>NUCLEOTIDE SEQUENCE</scope>
    <source>
        <tissue evidence="9">Brain</tissue>
    </source>
</reference>
<protein>
    <submittedName>
        <fullName evidence="9">Testis expressed 2</fullName>
    </submittedName>
</protein>
<feature type="compositionally biased region" description="Acidic residues" evidence="7">
    <location>
        <begin position="198"/>
        <end position="214"/>
    </location>
</feature>
<feature type="region of interest" description="Disordered" evidence="7">
    <location>
        <begin position="198"/>
        <end position="228"/>
    </location>
</feature>
<comment type="subcellular location">
    <subcellularLocation>
        <location evidence="1">Membrane</location>
    </subcellularLocation>
</comment>
<evidence type="ECO:0000259" key="8">
    <source>
        <dbReference type="PROSITE" id="PS51847"/>
    </source>
</evidence>
<feature type="coiled-coil region" evidence="6">
    <location>
        <begin position="1109"/>
        <end position="1140"/>
    </location>
</feature>
<dbReference type="AlphaFoldDB" id="A0A1A8ITR9"/>
<evidence type="ECO:0000256" key="4">
    <source>
        <dbReference type="ARBA" id="ARBA00023121"/>
    </source>
</evidence>
<dbReference type="EMBL" id="HAED01014320">
    <property type="protein sequence ID" value="SBR00765.1"/>
    <property type="molecule type" value="Transcribed_RNA"/>
</dbReference>
<feature type="coiled-coil region" evidence="6">
    <location>
        <begin position="687"/>
        <end position="742"/>
    </location>
</feature>
<dbReference type="GO" id="GO:0005929">
    <property type="term" value="C:cilium"/>
    <property type="evidence" value="ECO:0007669"/>
    <property type="project" value="TreeGrafter"/>
</dbReference>
<proteinExistence type="predicted"/>
<evidence type="ECO:0000256" key="5">
    <source>
        <dbReference type="ARBA" id="ARBA00023136"/>
    </source>
</evidence>
<evidence type="ECO:0000256" key="6">
    <source>
        <dbReference type="SAM" id="Coils"/>
    </source>
</evidence>
<dbReference type="GO" id="GO:0005576">
    <property type="term" value="C:extracellular region"/>
    <property type="evidence" value="ECO:0007669"/>
    <property type="project" value="GOC"/>
</dbReference>
<dbReference type="CDD" id="cd21675">
    <property type="entry name" value="SMP_TEX2"/>
    <property type="match status" value="1"/>
</dbReference>
<dbReference type="GO" id="GO:0006869">
    <property type="term" value="P:lipid transport"/>
    <property type="evidence" value="ECO:0007669"/>
    <property type="project" value="UniProtKB-KW"/>
</dbReference>
<keyword evidence="5" id="KW-0472">Membrane</keyword>
<dbReference type="GO" id="GO:0035082">
    <property type="term" value="P:axoneme assembly"/>
    <property type="evidence" value="ECO:0007669"/>
    <property type="project" value="InterPro"/>
</dbReference>
<organism evidence="9">
    <name type="scientific">Nothobranchius kuhntae</name>
    <name type="common">Beira killifish</name>
    <dbReference type="NCBI Taxonomy" id="321403"/>
    <lineage>
        <taxon>Eukaryota</taxon>
        <taxon>Metazoa</taxon>
        <taxon>Chordata</taxon>
        <taxon>Craniata</taxon>
        <taxon>Vertebrata</taxon>
        <taxon>Euteleostomi</taxon>
        <taxon>Actinopterygii</taxon>
        <taxon>Neopterygii</taxon>
        <taxon>Teleostei</taxon>
        <taxon>Neoteleostei</taxon>
        <taxon>Acanthomorphata</taxon>
        <taxon>Ovalentaria</taxon>
        <taxon>Atherinomorphae</taxon>
        <taxon>Cyprinodontiformes</taxon>
        <taxon>Nothobranchiidae</taxon>
        <taxon>Nothobranchius</taxon>
    </lineage>
</organism>
<keyword evidence="6" id="KW-0175">Coiled coil</keyword>
<dbReference type="PROSITE" id="PS51847">
    <property type="entry name" value="SMP"/>
    <property type="match status" value="1"/>
</dbReference>
<name>A0A1A8ITR9_NOTKU</name>
<dbReference type="GO" id="GO:0008289">
    <property type="term" value="F:lipid binding"/>
    <property type="evidence" value="ECO:0007669"/>
    <property type="project" value="UniProtKB-KW"/>
</dbReference>
<feature type="coiled-coil region" evidence="6">
    <location>
        <begin position="937"/>
        <end position="1085"/>
    </location>
</feature>
<evidence type="ECO:0000313" key="9">
    <source>
        <dbReference type="EMBL" id="SBR00765.1"/>
    </source>
</evidence>
<dbReference type="GO" id="GO:0005789">
    <property type="term" value="C:endoplasmic reticulum membrane"/>
    <property type="evidence" value="ECO:0007669"/>
    <property type="project" value="UniProtKB-ARBA"/>
</dbReference>
<accession>A0A1A8ITR9</accession>
<dbReference type="InterPro" id="IPR031468">
    <property type="entry name" value="SMP_LBD"/>
</dbReference>
<feature type="coiled-coil region" evidence="6">
    <location>
        <begin position="477"/>
        <end position="504"/>
    </location>
</feature>
<dbReference type="InterPro" id="IPR037386">
    <property type="entry name" value="CCDC40"/>
</dbReference>
<feature type="coiled-coil region" evidence="6">
    <location>
        <begin position="540"/>
        <end position="588"/>
    </location>
</feature>
<dbReference type="PANTHER" id="PTHR16275">
    <property type="entry name" value="COILED-COIL DOMAIN-CONTAINING PROTEIN 40"/>
    <property type="match status" value="1"/>
</dbReference>
<dbReference type="PANTHER" id="PTHR16275:SF8">
    <property type="entry name" value="COILED-COIL DOMAIN-CONTAINING PROTEIN 40"/>
    <property type="match status" value="1"/>
</dbReference>
<dbReference type="Pfam" id="PF08647">
    <property type="entry name" value="BRE1"/>
    <property type="match status" value="1"/>
</dbReference>
<feature type="compositionally biased region" description="Polar residues" evidence="7">
    <location>
        <begin position="383"/>
        <end position="393"/>
    </location>
</feature>
<dbReference type="GO" id="GO:0001947">
    <property type="term" value="P:heart looping"/>
    <property type="evidence" value="ECO:0007669"/>
    <property type="project" value="TreeGrafter"/>
</dbReference>
<keyword evidence="4" id="KW-0446">Lipid-binding</keyword>
<gene>
    <name evidence="9" type="primary">TEX2</name>
</gene>